<dbReference type="AlphaFoldDB" id="A0A4S8EZB8"/>
<feature type="domain" description="BD-FAE-like" evidence="2">
    <location>
        <begin position="62"/>
        <end position="159"/>
    </location>
</feature>
<keyword evidence="1 3" id="KW-0378">Hydrolase</keyword>
<dbReference type="RefSeq" id="WP_136573814.1">
    <property type="nucleotide sequence ID" value="NZ_STFG01000011.1"/>
</dbReference>
<dbReference type="InterPro" id="IPR029058">
    <property type="entry name" value="AB_hydrolase_fold"/>
</dbReference>
<protein>
    <submittedName>
        <fullName evidence="3">Alpha/beta hydrolase</fullName>
    </submittedName>
</protein>
<comment type="caution">
    <text evidence="3">The sequence shown here is derived from an EMBL/GenBank/DDBJ whole genome shotgun (WGS) entry which is preliminary data.</text>
</comment>
<evidence type="ECO:0000313" key="4">
    <source>
        <dbReference type="Proteomes" id="UP000308917"/>
    </source>
</evidence>
<dbReference type="EMBL" id="STFG01000011">
    <property type="protein sequence ID" value="THU00290.1"/>
    <property type="molecule type" value="Genomic_DNA"/>
</dbReference>
<dbReference type="Proteomes" id="UP000308917">
    <property type="component" value="Unassembled WGS sequence"/>
</dbReference>
<dbReference type="PANTHER" id="PTHR48081:SF33">
    <property type="entry name" value="KYNURENINE FORMAMIDASE"/>
    <property type="match status" value="1"/>
</dbReference>
<dbReference type="InterPro" id="IPR049492">
    <property type="entry name" value="BD-FAE-like_dom"/>
</dbReference>
<organism evidence="3 4">
    <name type="scientific">Lampropedia puyangensis</name>
    <dbReference type="NCBI Taxonomy" id="1330072"/>
    <lineage>
        <taxon>Bacteria</taxon>
        <taxon>Pseudomonadati</taxon>
        <taxon>Pseudomonadota</taxon>
        <taxon>Betaproteobacteria</taxon>
        <taxon>Burkholderiales</taxon>
        <taxon>Comamonadaceae</taxon>
        <taxon>Lampropedia</taxon>
    </lineage>
</organism>
<dbReference type="Gene3D" id="3.40.50.1820">
    <property type="entry name" value="alpha/beta hydrolase"/>
    <property type="match status" value="1"/>
</dbReference>
<dbReference type="SUPFAM" id="SSF53474">
    <property type="entry name" value="alpha/beta-Hydrolases"/>
    <property type="match status" value="1"/>
</dbReference>
<evidence type="ECO:0000256" key="1">
    <source>
        <dbReference type="ARBA" id="ARBA00022801"/>
    </source>
</evidence>
<dbReference type="PANTHER" id="PTHR48081">
    <property type="entry name" value="AB HYDROLASE SUPERFAMILY PROTEIN C4A8.06C"/>
    <property type="match status" value="1"/>
</dbReference>
<dbReference type="InterPro" id="IPR050300">
    <property type="entry name" value="GDXG_lipolytic_enzyme"/>
</dbReference>
<accession>A0A4S8EZB8</accession>
<sequence length="284" mass="31017">MPTLYRNFTTQAAIDEAYNPSLGLDNNAIMEHYTKQAQHARASLDYIAKVPYGPTLDETLDIFPAQQPGAPVLVFIHGGYWRALSAADFSGIALGPCALGMTVVSIDYSLCPKVTIDEITRQARAAVAWVVRNIAQYNGDANRITIAGHSAGAHLAAMCLQTDWKADYGLKAQPLHAGLLVSGIFDIAPLRFSYLQPMLQLNEGVIQRNSPMFGCRPCTAPVLLTWGGLESSEFERQSTSFLSQWQSAGNTGTLLRQNEENHFSAIHGFESPTSPLCSWLKSHC</sequence>
<proteinExistence type="predicted"/>
<dbReference type="Pfam" id="PF20434">
    <property type="entry name" value="BD-FAE"/>
    <property type="match status" value="1"/>
</dbReference>
<gene>
    <name evidence="3" type="ORF">E9531_11030</name>
</gene>
<evidence type="ECO:0000313" key="3">
    <source>
        <dbReference type="EMBL" id="THU00290.1"/>
    </source>
</evidence>
<keyword evidence="4" id="KW-1185">Reference proteome</keyword>
<evidence type="ECO:0000259" key="2">
    <source>
        <dbReference type="Pfam" id="PF20434"/>
    </source>
</evidence>
<reference evidence="3 4" key="1">
    <citation type="journal article" date="2015" name="Antonie Van Leeuwenhoek">
        <title>Lampropedia puyangensis sp. nov., isolated from symptomatic bark of Populus ? euramericana canker and emended description of Lampropedia hyalina (Ehrenberg 1832) Lee et al. 2004.</title>
        <authorList>
            <person name="Li Y."/>
            <person name="Wang T."/>
            <person name="Piao C.G."/>
            <person name="Wang L.F."/>
            <person name="Tian G.Z."/>
            <person name="Zhu T.H."/>
            <person name="Guo M.W."/>
        </authorList>
    </citation>
    <scope>NUCLEOTIDE SEQUENCE [LARGE SCALE GENOMIC DNA]</scope>
    <source>
        <strain evidence="3 4">2-bin</strain>
    </source>
</reference>
<dbReference type="OrthoDB" id="9771666at2"/>
<name>A0A4S8EZB8_9BURK</name>
<dbReference type="GO" id="GO:0016787">
    <property type="term" value="F:hydrolase activity"/>
    <property type="evidence" value="ECO:0007669"/>
    <property type="project" value="UniProtKB-KW"/>
</dbReference>